<protein>
    <submittedName>
        <fullName evidence="2">Uncharacterized protein</fullName>
    </submittedName>
</protein>
<comment type="caution">
    <text evidence="2">The sequence shown here is derived from an EMBL/GenBank/DDBJ whole genome shotgun (WGS) entry which is preliminary data.</text>
</comment>
<keyword evidence="3" id="KW-1185">Reference proteome</keyword>
<name>A0A4Z2ERV1_9TELE</name>
<reference evidence="2 3" key="1">
    <citation type="submission" date="2019-03" db="EMBL/GenBank/DDBJ databases">
        <title>First draft genome of Liparis tanakae, snailfish: a comprehensive survey of snailfish specific genes.</title>
        <authorList>
            <person name="Kim W."/>
            <person name="Song I."/>
            <person name="Jeong J.-H."/>
            <person name="Kim D."/>
            <person name="Kim S."/>
            <person name="Ryu S."/>
            <person name="Song J.Y."/>
            <person name="Lee S.K."/>
        </authorList>
    </citation>
    <scope>NUCLEOTIDE SEQUENCE [LARGE SCALE GENOMIC DNA]</scope>
    <source>
        <tissue evidence="2">Muscle</tissue>
    </source>
</reference>
<dbReference type="EMBL" id="SRLO01003598">
    <property type="protein sequence ID" value="TNN31311.1"/>
    <property type="molecule type" value="Genomic_DNA"/>
</dbReference>
<sequence length="110" mass="12801">MSPQLLVDVFEFPNIRRRDKIRKYSANTLNLQAHQRQHVHQQDVEDAAGRGPAAERPRRCTHLSWCISMLTRSMKRSGWLGLKRPPEIWSIACFSSGMRLYLVASLCFFQ</sequence>
<dbReference type="AlphaFoldDB" id="A0A4Z2ERV1"/>
<accession>A0A4Z2ERV1</accession>
<proteinExistence type="predicted"/>
<dbReference type="Proteomes" id="UP000314294">
    <property type="component" value="Unassembled WGS sequence"/>
</dbReference>
<evidence type="ECO:0000256" key="1">
    <source>
        <dbReference type="SAM" id="MobiDB-lite"/>
    </source>
</evidence>
<evidence type="ECO:0000313" key="3">
    <source>
        <dbReference type="Proteomes" id="UP000314294"/>
    </source>
</evidence>
<gene>
    <name evidence="2" type="ORF">EYF80_058539</name>
</gene>
<organism evidence="2 3">
    <name type="scientific">Liparis tanakae</name>
    <name type="common">Tanaka's snailfish</name>
    <dbReference type="NCBI Taxonomy" id="230148"/>
    <lineage>
        <taxon>Eukaryota</taxon>
        <taxon>Metazoa</taxon>
        <taxon>Chordata</taxon>
        <taxon>Craniata</taxon>
        <taxon>Vertebrata</taxon>
        <taxon>Euteleostomi</taxon>
        <taxon>Actinopterygii</taxon>
        <taxon>Neopterygii</taxon>
        <taxon>Teleostei</taxon>
        <taxon>Neoteleostei</taxon>
        <taxon>Acanthomorphata</taxon>
        <taxon>Eupercaria</taxon>
        <taxon>Perciformes</taxon>
        <taxon>Cottioidei</taxon>
        <taxon>Cottales</taxon>
        <taxon>Liparidae</taxon>
        <taxon>Liparis</taxon>
    </lineage>
</organism>
<dbReference type="OrthoDB" id="10478915at2759"/>
<evidence type="ECO:0000313" key="2">
    <source>
        <dbReference type="EMBL" id="TNN31311.1"/>
    </source>
</evidence>
<feature type="region of interest" description="Disordered" evidence="1">
    <location>
        <begin position="35"/>
        <end position="55"/>
    </location>
</feature>